<protein>
    <submittedName>
        <fullName evidence="2">Uncharacterized protein</fullName>
    </submittedName>
</protein>
<dbReference type="AlphaFoldDB" id="A0A8S9LU35"/>
<reference evidence="2" key="1">
    <citation type="submission" date="2019-12" db="EMBL/GenBank/DDBJ databases">
        <title>Genome sequencing and annotation of Brassica cretica.</title>
        <authorList>
            <person name="Studholme D.J."/>
            <person name="Sarris P.F."/>
        </authorList>
    </citation>
    <scope>NUCLEOTIDE SEQUENCE</scope>
    <source>
        <strain evidence="1">PFS-001/15</strain>
        <strain evidence="2">PFS-102/07</strain>
        <tissue evidence="2">Leaf</tissue>
    </source>
</reference>
<evidence type="ECO:0000313" key="2">
    <source>
        <dbReference type="EMBL" id="KAF2611224.1"/>
    </source>
</evidence>
<accession>A0A8S9LU35</accession>
<dbReference type="EMBL" id="QGKW02001660">
    <property type="protein sequence ID" value="KAF2582135.1"/>
    <property type="molecule type" value="Genomic_DNA"/>
</dbReference>
<comment type="caution">
    <text evidence="2">The sequence shown here is derived from an EMBL/GenBank/DDBJ whole genome shotgun (WGS) entry which is preliminary data.</text>
</comment>
<organism evidence="2">
    <name type="scientific">Brassica cretica</name>
    <name type="common">Mustard</name>
    <dbReference type="NCBI Taxonomy" id="69181"/>
    <lineage>
        <taxon>Eukaryota</taxon>
        <taxon>Viridiplantae</taxon>
        <taxon>Streptophyta</taxon>
        <taxon>Embryophyta</taxon>
        <taxon>Tracheophyta</taxon>
        <taxon>Spermatophyta</taxon>
        <taxon>Magnoliopsida</taxon>
        <taxon>eudicotyledons</taxon>
        <taxon>Gunneridae</taxon>
        <taxon>Pentapetalae</taxon>
        <taxon>rosids</taxon>
        <taxon>malvids</taxon>
        <taxon>Brassicales</taxon>
        <taxon>Brassicaceae</taxon>
        <taxon>Brassiceae</taxon>
        <taxon>Brassica</taxon>
    </lineage>
</organism>
<proteinExistence type="predicted"/>
<sequence>NGSPAAKKVEQYAVDRVTGDGRCLFRALVKGMAFNKGLTINPRRERDDAVFYKYVGLRVFLETRNQKVDVELSLLSLSGFFKYVALVALLEHC</sequence>
<name>A0A8S9LU35_BRACR</name>
<dbReference type="Gene3D" id="3.90.70.80">
    <property type="match status" value="1"/>
</dbReference>
<dbReference type="EMBL" id="QGKY02000089">
    <property type="protein sequence ID" value="KAF2611224.1"/>
    <property type="molecule type" value="Genomic_DNA"/>
</dbReference>
<feature type="non-terminal residue" evidence="2">
    <location>
        <position position="93"/>
    </location>
</feature>
<gene>
    <name evidence="1" type="ORF">F2Q68_00001578</name>
    <name evidence="2" type="ORF">F2Q70_00008532</name>
</gene>
<evidence type="ECO:0000313" key="1">
    <source>
        <dbReference type="EMBL" id="KAF2582135.1"/>
    </source>
</evidence>
<dbReference type="Proteomes" id="UP000712281">
    <property type="component" value="Unassembled WGS sequence"/>
</dbReference>